<dbReference type="EMBL" id="QOUI01000015">
    <property type="protein sequence ID" value="RCK67996.1"/>
    <property type="molecule type" value="Genomic_DNA"/>
</dbReference>
<reference evidence="1 2" key="1">
    <citation type="submission" date="2018-07" db="EMBL/GenBank/DDBJ databases">
        <title>Desertimonas flava gen. nov. sp. nov.</title>
        <authorList>
            <person name="Liu S."/>
        </authorList>
    </citation>
    <scope>NUCLEOTIDE SEQUENCE [LARGE SCALE GENOMIC DNA]</scope>
    <source>
        <strain evidence="1 2">16Sb5-5</strain>
    </source>
</reference>
<dbReference type="Proteomes" id="UP000252770">
    <property type="component" value="Unassembled WGS sequence"/>
</dbReference>
<keyword evidence="2" id="KW-1185">Reference proteome</keyword>
<evidence type="ECO:0000313" key="1">
    <source>
        <dbReference type="EMBL" id="RCK67996.1"/>
    </source>
</evidence>
<protein>
    <submittedName>
        <fullName evidence="1">Uncharacterized protein</fullName>
    </submittedName>
</protein>
<gene>
    <name evidence="1" type="ORF">DT076_18230</name>
</gene>
<comment type="caution">
    <text evidence="1">The sequence shown here is derived from an EMBL/GenBank/DDBJ whole genome shotgun (WGS) entry which is preliminary data.</text>
</comment>
<dbReference type="AlphaFoldDB" id="A0A367YQ26"/>
<accession>A0A367YQ26</accession>
<organism evidence="1 2">
    <name type="scientific">Desertihabitans brevis</name>
    <dbReference type="NCBI Taxonomy" id="2268447"/>
    <lineage>
        <taxon>Bacteria</taxon>
        <taxon>Bacillati</taxon>
        <taxon>Actinomycetota</taxon>
        <taxon>Actinomycetes</taxon>
        <taxon>Propionibacteriales</taxon>
        <taxon>Propionibacteriaceae</taxon>
        <taxon>Desertihabitans</taxon>
    </lineage>
</organism>
<proteinExistence type="predicted"/>
<dbReference type="RefSeq" id="WP_114128136.1">
    <property type="nucleotide sequence ID" value="NZ_QOUI01000015.1"/>
</dbReference>
<sequence length="72" mass="7982">MSTTTAEEKASPEETVTAILTAAGLTVSAEEKATMVRDFPLVRAGADRMYLPELEHHEPAIRFDPTDFYPTR</sequence>
<evidence type="ECO:0000313" key="2">
    <source>
        <dbReference type="Proteomes" id="UP000252770"/>
    </source>
</evidence>
<name>A0A367YQ26_9ACTN</name>